<keyword evidence="3" id="KW-1185">Reference proteome</keyword>
<feature type="chain" id="PRO_5045588032" evidence="1">
    <location>
        <begin position="22"/>
        <end position="250"/>
    </location>
</feature>
<evidence type="ECO:0000313" key="2">
    <source>
        <dbReference type="EMBL" id="CAG5113588.1"/>
    </source>
</evidence>
<name>A0ABN7T6Y7_OIKDI</name>
<keyword evidence="1" id="KW-0732">Signal</keyword>
<dbReference type="EMBL" id="OU015567">
    <property type="protein sequence ID" value="CAG5113588.1"/>
    <property type="molecule type" value="Genomic_DNA"/>
</dbReference>
<organism evidence="2 3">
    <name type="scientific">Oikopleura dioica</name>
    <name type="common">Tunicate</name>
    <dbReference type="NCBI Taxonomy" id="34765"/>
    <lineage>
        <taxon>Eukaryota</taxon>
        <taxon>Metazoa</taxon>
        <taxon>Chordata</taxon>
        <taxon>Tunicata</taxon>
        <taxon>Appendicularia</taxon>
        <taxon>Copelata</taxon>
        <taxon>Oikopleuridae</taxon>
        <taxon>Oikopleura</taxon>
    </lineage>
</organism>
<sequence>MNSLLNKLVFFAVAFYSLVEGFELFVLTDGPRDKITHHRRWKAAKTWLTHVIDATKIGTEIHFITSSDPNHKVNIRHASGTRDIHSRISYLGRPGYDTYSAIVSLAHQLEDDKENRFNLNDLKALILLTDGDIGVDIEANCFVSPNFEIFDKSSNCGKIYLDALNYATKPGQLSSIDLVFVVNWATDELIDQSLIKAMTKIFPDSRIVCGTLDSLRETAVELLRELNTDITDEPKLFAPEIRMLDQLVDH</sequence>
<feature type="signal peptide" evidence="1">
    <location>
        <begin position="1"/>
        <end position="21"/>
    </location>
</feature>
<protein>
    <submittedName>
        <fullName evidence="2">Oidioi.mRNA.OKI2018_I69.chr2.g7678.t1.cds</fullName>
    </submittedName>
</protein>
<evidence type="ECO:0000256" key="1">
    <source>
        <dbReference type="SAM" id="SignalP"/>
    </source>
</evidence>
<accession>A0ABN7T6Y7</accession>
<evidence type="ECO:0000313" key="3">
    <source>
        <dbReference type="Proteomes" id="UP001158576"/>
    </source>
</evidence>
<proteinExistence type="predicted"/>
<gene>
    <name evidence="2" type="ORF">OKIOD_LOCUS16443</name>
</gene>
<dbReference type="Proteomes" id="UP001158576">
    <property type="component" value="Chromosome 2"/>
</dbReference>
<reference evidence="2 3" key="1">
    <citation type="submission" date="2021-04" db="EMBL/GenBank/DDBJ databases">
        <authorList>
            <person name="Bliznina A."/>
        </authorList>
    </citation>
    <scope>NUCLEOTIDE SEQUENCE [LARGE SCALE GENOMIC DNA]</scope>
</reference>